<dbReference type="AlphaFoldDB" id="A0A2A5JPA2"/>
<feature type="region of interest" description="Disordered" evidence="2">
    <location>
        <begin position="15"/>
        <end position="46"/>
    </location>
</feature>
<dbReference type="RefSeq" id="WP_099642725.1">
    <property type="nucleotide sequence ID" value="NZ_NKHF01000062.1"/>
</dbReference>
<dbReference type="OrthoDB" id="6316243at2"/>
<reference evidence="4" key="1">
    <citation type="journal article" date="2019" name="Genome Announc.">
        <title>Draft Genome Sequence of Pseudoalteromonas piscicida Strain 36Y ROTHPW, an Hypersaline Seawater Isolate from the South Coast of Sonora, Mexico.</title>
        <authorList>
            <person name="Sanchez-Diaz R."/>
            <person name="Molina-Garza Z.J."/>
            <person name="Cruz-Suarez L.E."/>
            <person name="Selvin J."/>
            <person name="Kiran G.S."/>
            <person name="Ibarra-Gamez J.C."/>
            <person name="Gomez-Gil B."/>
            <person name="Galaviz-Silva L."/>
        </authorList>
    </citation>
    <scope>NUCLEOTIDE SEQUENCE [LARGE SCALE GENOMIC DNA]</scope>
    <source>
        <strain evidence="4">36Y_RITHPW</strain>
    </source>
</reference>
<keyword evidence="4" id="KW-1185">Reference proteome</keyword>
<proteinExistence type="predicted"/>
<name>A0A2A5JPA2_PSEO7</name>
<gene>
    <name evidence="3" type="ORF">CEX98_14215</name>
</gene>
<sequence>MNANFLIHTPVQSYTAQKKQELGSEKSEQSEQLEPLRLSQEELSTLSGEEIKKKQEEAALPPHIQQMVERLEELREQIKEEQKLLDELKANDTYSDEMKAELVTQKLEHIMGMQNQVVELTKNIQEALKKAGISDPGILLKALA</sequence>
<feature type="coiled-coil region" evidence="1">
    <location>
        <begin position="64"/>
        <end position="130"/>
    </location>
</feature>
<feature type="compositionally biased region" description="Basic and acidic residues" evidence="2">
    <location>
        <begin position="18"/>
        <end position="29"/>
    </location>
</feature>
<evidence type="ECO:0000256" key="1">
    <source>
        <dbReference type="SAM" id="Coils"/>
    </source>
</evidence>
<dbReference type="Proteomes" id="UP000228621">
    <property type="component" value="Unassembled WGS sequence"/>
</dbReference>
<comment type="caution">
    <text evidence="3">The sequence shown here is derived from an EMBL/GenBank/DDBJ whole genome shotgun (WGS) entry which is preliminary data.</text>
</comment>
<protein>
    <submittedName>
        <fullName evidence="3">Uncharacterized protein</fullName>
    </submittedName>
</protein>
<evidence type="ECO:0000313" key="4">
    <source>
        <dbReference type="Proteomes" id="UP000228621"/>
    </source>
</evidence>
<dbReference type="EMBL" id="NKHF01000062">
    <property type="protein sequence ID" value="PCK31207.1"/>
    <property type="molecule type" value="Genomic_DNA"/>
</dbReference>
<evidence type="ECO:0000256" key="2">
    <source>
        <dbReference type="SAM" id="MobiDB-lite"/>
    </source>
</evidence>
<evidence type="ECO:0000313" key="3">
    <source>
        <dbReference type="EMBL" id="PCK31207.1"/>
    </source>
</evidence>
<accession>A0A2A5JPA2</accession>
<organism evidence="3 4">
    <name type="scientific">Pseudoalteromonas piscicida</name>
    <dbReference type="NCBI Taxonomy" id="43662"/>
    <lineage>
        <taxon>Bacteria</taxon>
        <taxon>Pseudomonadati</taxon>
        <taxon>Pseudomonadota</taxon>
        <taxon>Gammaproteobacteria</taxon>
        <taxon>Alteromonadales</taxon>
        <taxon>Pseudoalteromonadaceae</taxon>
        <taxon>Pseudoalteromonas</taxon>
    </lineage>
</organism>
<keyword evidence="1" id="KW-0175">Coiled coil</keyword>